<evidence type="ECO:0000259" key="2">
    <source>
        <dbReference type="Pfam" id="PF07835"/>
    </source>
</evidence>
<feature type="domain" description="Cytochrome c oxidase subunit IV bacterial aa3 type" evidence="2">
    <location>
        <begin position="4"/>
        <end position="43"/>
    </location>
</feature>
<keyword evidence="1" id="KW-0472">Membrane</keyword>
<keyword evidence="1" id="KW-1133">Transmembrane helix</keyword>
<dbReference type="InterPro" id="IPR036596">
    <property type="entry name" value="Cyt-C_aa3_sf"/>
</dbReference>
<dbReference type="AlphaFoldDB" id="A0A6L7G274"/>
<dbReference type="InterPro" id="IPR012422">
    <property type="entry name" value="Cyt_c_oxidase_su4_bac-aa3"/>
</dbReference>
<evidence type="ECO:0000313" key="3">
    <source>
        <dbReference type="EMBL" id="MXN18155.1"/>
    </source>
</evidence>
<gene>
    <name evidence="3" type="ORF">GR170_09935</name>
</gene>
<evidence type="ECO:0000256" key="1">
    <source>
        <dbReference type="SAM" id="Phobius"/>
    </source>
</evidence>
<accession>A0A6L7G274</accession>
<keyword evidence="1" id="KW-0812">Transmembrane</keyword>
<organism evidence="3 4">
    <name type="scientific">Pseudooceanicola albus</name>
    <dbReference type="NCBI Taxonomy" id="2692189"/>
    <lineage>
        <taxon>Bacteria</taxon>
        <taxon>Pseudomonadati</taxon>
        <taxon>Pseudomonadota</taxon>
        <taxon>Alphaproteobacteria</taxon>
        <taxon>Rhodobacterales</taxon>
        <taxon>Paracoccaceae</taxon>
        <taxon>Pseudooceanicola</taxon>
    </lineage>
</organism>
<dbReference type="SUPFAM" id="SSF81469">
    <property type="entry name" value="Bacterial aa3 type cytochrome c oxidase subunit IV"/>
    <property type="match status" value="1"/>
</dbReference>
<dbReference type="EMBL" id="WUMU01000007">
    <property type="protein sequence ID" value="MXN18155.1"/>
    <property type="molecule type" value="Genomic_DNA"/>
</dbReference>
<feature type="transmembrane region" description="Helical" evidence="1">
    <location>
        <begin position="21"/>
        <end position="42"/>
    </location>
</feature>
<comment type="caution">
    <text evidence="3">The sequence shown here is derived from an EMBL/GenBank/DDBJ whole genome shotgun (WGS) entry which is preliminary data.</text>
</comment>
<evidence type="ECO:0000313" key="4">
    <source>
        <dbReference type="Proteomes" id="UP000477911"/>
    </source>
</evidence>
<name>A0A6L7G274_9RHOB</name>
<dbReference type="Proteomes" id="UP000477911">
    <property type="component" value="Unassembled WGS sequence"/>
</dbReference>
<reference evidence="3 4" key="1">
    <citation type="submission" date="2019-12" db="EMBL/GenBank/DDBJ databases">
        <authorList>
            <person name="Li M."/>
        </authorList>
    </citation>
    <scope>NUCLEOTIDE SEQUENCE [LARGE SCALE GENOMIC DNA]</scope>
    <source>
        <strain evidence="3 4">GBMRC 2024</strain>
    </source>
</reference>
<sequence>MARHIHGDMNIEAHERTFEGFVRAAALVAGGAVAILLVLALVNS</sequence>
<dbReference type="Pfam" id="PF07835">
    <property type="entry name" value="COX4_pro_2"/>
    <property type="match status" value="1"/>
</dbReference>
<dbReference type="RefSeq" id="WP_160894182.1">
    <property type="nucleotide sequence ID" value="NZ_WUMU01000007.1"/>
</dbReference>
<dbReference type="Gene3D" id="1.20.5.160">
    <property type="entry name" value="Bacterial aa3 type cytochrome c oxidase subunit IV"/>
    <property type="match status" value="1"/>
</dbReference>
<proteinExistence type="predicted"/>
<keyword evidence="4" id="KW-1185">Reference proteome</keyword>
<protein>
    <submittedName>
        <fullName evidence="3">Aa3-type cytochrome c oxidase subunit IV</fullName>
    </submittedName>
</protein>